<dbReference type="SUPFAM" id="SSF51126">
    <property type="entry name" value="Pectin lyase-like"/>
    <property type="match status" value="1"/>
</dbReference>
<dbReference type="Pfam" id="PF05860">
    <property type="entry name" value="TPS"/>
    <property type="match status" value="1"/>
</dbReference>
<dbReference type="SMART" id="SM00912">
    <property type="entry name" value="Haemagg_act"/>
    <property type="match status" value="1"/>
</dbReference>
<keyword evidence="1" id="KW-0732">Signal</keyword>
<evidence type="ECO:0000259" key="2">
    <source>
        <dbReference type="SMART" id="SM00912"/>
    </source>
</evidence>
<sequence length="601" mass="61484">MFKFKASYVALAAVLTSSVVYADPTSYTHSSGATVIDIEKPNAAGVSHNLYRDFNVGTNGTVLNNSGEDVSHGTLGNIARNNNLTAGSASVILNEVTSKNASSLKGFIEVNGQKADVVIANPNGITCSGCSFVNTNKAILTTGKVNMTSDGAIGSYTVTGGTLTIGENGMNAANGYAVLLADAIKINGKVQANNALVSAGRFTMDNSSGAITSAGKQATLIEMTINPQYSIDVSSLGGITANSISMVGNNIGFGVRNQGSIVANSTLQLTSNGNLLNKGTIKGNGLLSQVSTATGITNNGSIAGAYYLMLSSGDYIVNTGSLTGGQLIASANGNITNGDSGTMTGTSGLSLTSGGKIRNEAKASLLSNNQIAATAIGDFLNEGKISAKNTSLTFVGSSFKNTGNINSTGQTTVQSLKQDGSTNTGEIYNLGNITGENINLQTNGTLAQSTSGRMEATNAITAHSYWLNQNGYMKAADITTHHAVVNNTGTITAGNIALTSTGNIVNEGTFSSTGDMLLDARNNSTISNYSLIKAGGTLTMNAKKVINSGRGCGCGCGWLGFNTCDVGTLSANKLILNSSHSYASNMGGYQYFKSTEINTVK</sequence>
<dbReference type="AlphaFoldDB" id="A0AAE4MTJ1"/>
<feature type="domain" description="Filamentous haemagglutinin FhaB/tRNA nuclease CdiA-like TPS" evidence="2">
    <location>
        <begin position="30"/>
        <end position="150"/>
    </location>
</feature>
<evidence type="ECO:0000256" key="1">
    <source>
        <dbReference type="SAM" id="SignalP"/>
    </source>
</evidence>
<dbReference type="RefSeq" id="WP_316938523.1">
    <property type="nucleotide sequence ID" value="NZ_JAWHXQ010000010.1"/>
</dbReference>
<dbReference type="InterPro" id="IPR008638">
    <property type="entry name" value="FhaB/CdiA-like_TPS"/>
</dbReference>
<name>A0AAE4MTJ1_9ENTR</name>
<protein>
    <submittedName>
        <fullName evidence="3">Filamentous hemagglutinin N-terminal domain-containing protein</fullName>
    </submittedName>
</protein>
<evidence type="ECO:0000313" key="3">
    <source>
        <dbReference type="EMBL" id="MDV0612543.1"/>
    </source>
</evidence>
<dbReference type="EMBL" id="JAWHXQ010000010">
    <property type="protein sequence ID" value="MDV0612543.1"/>
    <property type="molecule type" value="Genomic_DNA"/>
</dbReference>
<dbReference type="Gene3D" id="2.160.20.10">
    <property type="entry name" value="Single-stranded right-handed beta-helix, Pectin lyase-like"/>
    <property type="match status" value="1"/>
</dbReference>
<dbReference type="InterPro" id="IPR011050">
    <property type="entry name" value="Pectin_lyase_fold/virulence"/>
</dbReference>
<dbReference type="NCBIfam" id="TIGR01901">
    <property type="entry name" value="adhes_NPXG"/>
    <property type="match status" value="1"/>
</dbReference>
<accession>A0AAE4MTJ1</accession>
<dbReference type="Proteomes" id="UP001187239">
    <property type="component" value="Unassembled WGS sequence"/>
</dbReference>
<gene>
    <name evidence="3" type="ORF">RZO73_18690</name>
</gene>
<feature type="signal peptide" evidence="1">
    <location>
        <begin position="1"/>
        <end position="22"/>
    </location>
</feature>
<reference evidence="3" key="1">
    <citation type="submission" date="2023-10" db="EMBL/GenBank/DDBJ databases">
        <title>Surveillance and assessment of the effects of hospital wastewater treatment on clearance of pathogenic bacterial and antimicrobial resistance genes.</title>
        <authorList>
            <person name="Wu Y."/>
        </authorList>
    </citation>
    <scope>NUCLEOTIDE SEQUENCE</scope>
    <source>
        <strain evidence="3">23-M-SY-8</strain>
    </source>
</reference>
<proteinExistence type="predicted"/>
<organism evidence="3 4">
    <name type="scientific">Klebsiella quasipneumoniae subsp. similipneumoniae</name>
    <dbReference type="NCBI Taxonomy" id="1463164"/>
    <lineage>
        <taxon>Bacteria</taxon>
        <taxon>Pseudomonadati</taxon>
        <taxon>Pseudomonadota</taxon>
        <taxon>Gammaproteobacteria</taxon>
        <taxon>Enterobacterales</taxon>
        <taxon>Enterobacteriaceae</taxon>
        <taxon>Klebsiella/Raoultella group</taxon>
        <taxon>Klebsiella</taxon>
        <taxon>Klebsiella pneumoniae complex</taxon>
    </lineage>
</organism>
<dbReference type="InterPro" id="IPR012334">
    <property type="entry name" value="Pectin_lyas_fold"/>
</dbReference>
<comment type="caution">
    <text evidence="3">The sequence shown here is derived from an EMBL/GenBank/DDBJ whole genome shotgun (WGS) entry which is preliminary data.</text>
</comment>
<feature type="chain" id="PRO_5042210422" evidence="1">
    <location>
        <begin position="23"/>
        <end position="601"/>
    </location>
</feature>
<evidence type="ECO:0000313" key="4">
    <source>
        <dbReference type="Proteomes" id="UP001187239"/>
    </source>
</evidence>